<feature type="compositionally biased region" description="Polar residues" evidence="1">
    <location>
        <begin position="87"/>
        <end position="97"/>
    </location>
</feature>
<evidence type="ECO:0000313" key="3">
    <source>
        <dbReference type="Proteomes" id="UP001500657"/>
    </source>
</evidence>
<reference evidence="3" key="1">
    <citation type="journal article" date="2019" name="Int. J. Syst. Evol. Microbiol.">
        <title>The Global Catalogue of Microorganisms (GCM) 10K type strain sequencing project: providing services to taxonomists for standard genome sequencing and annotation.</title>
        <authorList>
            <consortium name="The Broad Institute Genomics Platform"/>
            <consortium name="The Broad Institute Genome Sequencing Center for Infectious Disease"/>
            <person name="Wu L."/>
            <person name="Ma J."/>
        </authorList>
    </citation>
    <scope>NUCLEOTIDE SEQUENCE [LARGE SCALE GENOMIC DNA]</scope>
    <source>
        <strain evidence="3">JCM 16242</strain>
    </source>
</reference>
<protein>
    <submittedName>
        <fullName evidence="2">Uncharacterized protein</fullName>
    </submittedName>
</protein>
<keyword evidence="3" id="KW-1185">Reference proteome</keyword>
<sequence length="173" mass="17477">MHPQEQPMDNNANHHDHKTAGENVQSRGGIGHEAASAAGGSVNPQAGSPRGAVDVPGPSLDEGSARAHDNRAHHGLTGDDGRHQATDSRGTPASTQPGPGADLGAQSDQRRHAIPGDPAERATGADTPNEGGIAGSPGGPKNAPERVPGQDRDSDATTGGSQSGNDPQRDQQI</sequence>
<comment type="caution">
    <text evidence="2">The sequence shown here is derived from an EMBL/GenBank/DDBJ whole genome shotgun (WGS) entry which is preliminary data.</text>
</comment>
<organism evidence="2 3">
    <name type="scientific">Rhodanobacter caeni</name>
    <dbReference type="NCBI Taxonomy" id="657654"/>
    <lineage>
        <taxon>Bacteria</taxon>
        <taxon>Pseudomonadati</taxon>
        <taxon>Pseudomonadota</taxon>
        <taxon>Gammaproteobacteria</taxon>
        <taxon>Lysobacterales</taxon>
        <taxon>Rhodanobacteraceae</taxon>
        <taxon>Rhodanobacter</taxon>
    </lineage>
</organism>
<feature type="compositionally biased region" description="Polar residues" evidence="1">
    <location>
        <begin position="156"/>
        <end position="166"/>
    </location>
</feature>
<feature type="compositionally biased region" description="Basic and acidic residues" evidence="1">
    <location>
        <begin position="63"/>
        <end position="86"/>
    </location>
</feature>
<accession>A0ABP3EDN7</accession>
<gene>
    <name evidence="2" type="ORF">GCM10009126_22730</name>
</gene>
<name>A0ABP3EDN7_9GAMM</name>
<proteinExistence type="predicted"/>
<feature type="region of interest" description="Disordered" evidence="1">
    <location>
        <begin position="1"/>
        <end position="173"/>
    </location>
</feature>
<evidence type="ECO:0000313" key="2">
    <source>
        <dbReference type="EMBL" id="GAA0257010.1"/>
    </source>
</evidence>
<evidence type="ECO:0000256" key="1">
    <source>
        <dbReference type="SAM" id="MobiDB-lite"/>
    </source>
</evidence>
<dbReference type="Proteomes" id="UP001500657">
    <property type="component" value="Unassembled WGS sequence"/>
</dbReference>
<dbReference type="EMBL" id="BAAAFO010000003">
    <property type="protein sequence ID" value="GAA0257010.1"/>
    <property type="molecule type" value="Genomic_DNA"/>
</dbReference>